<evidence type="ECO:0000259" key="13">
    <source>
        <dbReference type="PROSITE" id="PS51674"/>
    </source>
</evidence>
<keyword evidence="9 11" id="KW-1015">Disulfide bond</keyword>
<dbReference type="Pfam" id="PF02467">
    <property type="entry name" value="Whib"/>
    <property type="match status" value="1"/>
</dbReference>
<feature type="binding site" evidence="11">
    <location>
        <position position="9"/>
    </location>
    <ligand>
        <name>[4Fe-4S] cluster</name>
        <dbReference type="ChEBI" id="CHEBI:49883"/>
    </ligand>
</feature>
<name>A0ABX1BEU9_9ACTN</name>
<evidence type="ECO:0000256" key="10">
    <source>
        <dbReference type="ARBA" id="ARBA00023163"/>
    </source>
</evidence>
<gene>
    <name evidence="11" type="primary">whiB</name>
    <name evidence="14" type="ORF">HCN51_37515</name>
</gene>
<dbReference type="InterPro" id="IPR003482">
    <property type="entry name" value="Whib"/>
</dbReference>
<keyword evidence="3 11" id="KW-0004">4Fe-4S</keyword>
<dbReference type="InterPro" id="IPR034768">
    <property type="entry name" value="4FE4S_WBL"/>
</dbReference>
<dbReference type="HAMAP" id="MF_01479">
    <property type="entry name" value="WhiB"/>
    <property type="match status" value="1"/>
</dbReference>
<proteinExistence type="inferred from homology"/>
<evidence type="ECO:0000256" key="3">
    <source>
        <dbReference type="ARBA" id="ARBA00022485"/>
    </source>
</evidence>
<comment type="subcellular location">
    <subcellularLocation>
        <location evidence="1 11">Cytoplasm</location>
    </subcellularLocation>
</comment>
<comment type="function">
    <text evidence="11">Acts as a transcriptional regulator. Probably redox-responsive. The apo- but not holo-form probably binds DNA.</text>
</comment>
<comment type="PTM">
    <text evidence="11">The Fe-S cluster can be nitrosylated by nitric oxide (NO).</text>
</comment>
<accession>A0ABX1BEU9</accession>
<evidence type="ECO:0000256" key="12">
    <source>
        <dbReference type="SAM" id="MobiDB-lite"/>
    </source>
</evidence>
<keyword evidence="8 11" id="KW-0238">DNA-binding</keyword>
<feature type="binding site" evidence="11">
    <location>
        <position position="38"/>
    </location>
    <ligand>
        <name>[4Fe-4S] cluster</name>
        <dbReference type="ChEBI" id="CHEBI:49883"/>
    </ligand>
</feature>
<protein>
    <recommendedName>
        <fullName evidence="11">Transcriptional regulator WhiB</fullName>
    </recommendedName>
</protein>
<evidence type="ECO:0000256" key="11">
    <source>
        <dbReference type="HAMAP-Rule" id="MF_01479"/>
    </source>
</evidence>
<evidence type="ECO:0000256" key="8">
    <source>
        <dbReference type="ARBA" id="ARBA00023125"/>
    </source>
</evidence>
<dbReference type="Proteomes" id="UP000696294">
    <property type="component" value="Unassembled WGS sequence"/>
</dbReference>
<keyword evidence="11" id="KW-0963">Cytoplasm</keyword>
<keyword evidence="7 11" id="KW-0805">Transcription regulation</keyword>
<evidence type="ECO:0000256" key="1">
    <source>
        <dbReference type="ARBA" id="ARBA00004496"/>
    </source>
</evidence>
<dbReference type="PANTHER" id="PTHR38839">
    <property type="entry name" value="TRANSCRIPTIONAL REGULATOR WHID-RELATED"/>
    <property type="match status" value="1"/>
</dbReference>
<feature type="region of interest" description="Disordered" evidence="12">
    <location>
        <begin position="58"/>
        <end position="83"/>
    </location>
</feature>
<keyword evidence="10 11" id="KW-0804">Transcription</keyword>
<comment type="similarity">
    <text evidence="2 11">Belongs to the WhiB family.</text>
</comment>
<organism evidence="14 15">
    <name type="scientific">Nonomuraea composti</name>
    <dbReference type="NCBI Taxonomy" id="2720023"/>
    <lineage>
        <taxon>Bacteria</taxon>
        <taxon>Bacillati</taxon>
        <taxon>Actinomycetota</taxon>
        <taxon>Actinomycetes</taxon>
        <taxon>Streptosporangiales</taxon>
        <taxon>Streptosporangiaceae</taxon>
        <taxon>Nonomuraea</taxon>
    </lineage>
</organism>
<sequence>MRWMTRAACQDADPGLFFPITGETSQQGPADDQARRICQACPVQPACLDWALRTGEPDGLWGGTTPAERRRLRARRQQAPATA</sequence>
<keyword evidence="6 11" id="KW-0411">Iron-sulfur</keyword>
<dbReference type="PROSITE" id="PS51674">
    <property type="entry name" value="4FE4S_WBL"/>
    <property type="match status" value="1"/>
</dbReference>
<comment type="cofactor">
    <cofactor evidence="11">
        <name>[4Fe-4S] cluster</name>
        <dbReference type="ChEBI" id="CHEBI:49883"/>
    </cofactor>
    <text evidence="11">Binds 1 [4Fe-4S] cluster per subunit. Following nitrosylation of the [4Fe-4S] cluster binds 1 [4Fe-8(NO)] cluster per subunit.</text>
</comment>
<comment type="PTM">
    <text evidence="11">Upon Fe-S cluster removal intramolecular disulfide bonds are formed.</text>
</comment>
<evidence type="ECO:0000313" key="14">
    <source>
        <dbReference type="EMBL" id="NJP95075.1"/>
    </source>
</evidence>
<keyword evidence="15" id="KW-1185">Reference proteome</keyword>
<feature type="binding site" evidence="11">
    <location>
        <position position="47"/>
    </location>
    <ligand>
        <name>[4Fe-4S] cluster</name>
        <dbReference type="ChEBI" id="CHEBI:49883"/>
    </ligand>
</feature>
<feature type="domain" description="4Fe-4S Wbl-type" evidence="13">
    <location>
        <begin position="8"/>
        <end position="71"/>
    </location>
</feature>
<evidence type="ECO:0000256" key="9">
    <source>
        <dbReference type="ARBA" id="ARBA00023157"/>
    </source>
</evidence>
<evidence type="ECO:0000256" key="4">
    <source>
        <dbReference type="ARBA" id="ARBA00022723"/>
    </source>
</evidence>
<evidence type="ECO:0000256" key="6">
    <source>
        <dbReference type="ARBA" id="ARBA00023014"/>
    </source>
</evidence>
<reference evidence="14 15" key="1">
    <citation type="submission" date="2020-03" db="EMBL/GenBank/DDBJ databases">
        <title>WGS of actinomycetes isolated from Thailand.</title>
        <authorList>
            <person name="Thawai C."/>
        </authorList>
    </citation>
    <scope>NUCLEOTIDE SEQUENCE [LARGE SCALE GENOMIC DNA]</scope>
    <source>
        <strain evidence="14 15">FMUSA5-5</strain>
    </source>
</reference>
<feature type="binding site" evidence="11">
    <location>
        <position position="41"/>
    </location>
    <ligand>
        <name>[4Fe-4S] cluster</name>
        <dbReference type="ChEBI" id="CHEBI:49883"/>
    </ligand>
</feature>
<keyword evidence="5 11" id="KW-0408">Iron</keyword>
<evidence type="ECO:0000256" key="2">
    <source>
        <dbReference type="ARBA" id="ARBA00006597"/>
    </source>
</evidence>
<dbReference type="EMBL" id="JAATEP010000034">
    <property type="protein sequence ID" value="NJP95075.1"/>
    <property type="molecule type" value="Genomic_DNA"/>
</dbReference>
<evidence type="ECO:0000256" key="5">
    <source>
        <dbReference type="ARBA" id="ARBA00023004"/>
    </source>
</evidence>
<evidence type="ECO:0000256" key="7">
    <source>
        <dbReference type="ARBA" id="ARBA00023015"/>
    </source>
</evidence>
<keyword evidence="4 11" id="KW-0479">Metal-binding</keyword>
<comment type="caution">
    <text evidence="14">The sequence shown here is derived from an EMBL/GenBank/DDBJ whole genome shotgun (WGS) entry which is preliminary data.</text>
</comment>
<evidence type="ECO:0000313" key="15">
    <source>
        <dbReference type="Proteomes" id="UP000696294"/>
    </source>
</evidence>